<protein>
    <submittedName>
        <fullName evidence="3">Rubrerythrin</fullName>
    </submittedName>
</protein>
<dbReference type="EMBL" id="FQXN01000002">
    <property type="protein sequence ID" value="SHH28452.1"/>
    <property type="molecule type" value="Genomic_DNA"/>
</dbReference>
<feature type="domain" description="Rubrerythrin diiron-binding" evidence="2">
    <location>
        <begin position="5"/>
        <end position="139"/>
    </location>
</feature>
<dbReference type="PANTHER" id="PTHR33531:SF7">
    <property type="entry name" value="HYPOTHETICAL MEMBRANE PROTEIN, CONSERVED"/>
    <property type="match status" value="1"/>
</dbReference>
<dbReference type="InterPro" id="IPR009078">
    <property type="entry name" value="Ferritin-like_SF"/>
</dbReference>
<dbReference type="PANTHER" id="PTHR33531">
    <property type="entry name" value="RUBRERYTHRIN SUBFAMILY"/>
    <property type="match status" value="1"/>
</dbReference>
<dbReference type="GO" id="GO:0046872">
    <property type="term" value="F:metal ion binding"/>
    <property type="evidence" value="ECO:0007669"/>
    <property type="project" value="InterPro"/>
</dbReference>
<dbReference type="RefSeq" id="WP_073071941.1">
    <property type="nucleotide sequence ID" value="NZ_FQXN01000002.1"/>
</dbReference>
<proteinExistence type="predicted"/>
<gene>
    <name evidence="3" type="ORF">SAMN02745199_0556</name>
</gene>
<keyword evidence="4" id="KW-1185">Reference proteome</keyword>
<keyword evidence="1" id="KW-0175">Coiled coil</keyword>
<evidence type="ECO:0000313" key="3">
    <source>
        <dbReference type="EMBL" id="SHH28452.1"/>
    </source>
</evidence>
<dbReference type="Proteomes" id="UP000242592">
    <property type="component" value="Unassembled WGS sequence"/>
</dbReference>
<evidence type="ECO:0000259" key="2">
    <source>
        <dbReference type="Pfam" id="PF02915"/>
    </source>
</evidence>
<dbReference type="AlphaFoldDB" id="A0A1M5RQA4"/>
<reference evidence="4" key="1">
    <citation type="submission" date="2016-11" db="EMBL/GenBank/DDBJ databases">
        <authorList>
            <person name="Varghese N."/>
            <person name="Submissions S."/>
        </authorList>
    </citation>
    <scope>NUCLEOTIDE SEQUENCE [LARGE SCALE GENOMIC DNA]</scope>
    <source>
        <strain evidence="4">DSM 15807</strain>
    </source>
</reference>
<evidence type="ECO:0000256" key="1">
    <source>
        <dbReference type="SAM" id="Coils"/>
    </source>
</evidence>
<dbReference type="InterPro" id="IPR012347">
    <property type="entry name" value="Ferritin-like"/>
</dbReference>
<dbReference type="STRING" id="1123380.SAMN02745199_0556"/>
<organism evidence="3 4">
    <name type="scientific">Thermosipho atlanticus DSM 15807</name>
    <dbReference type="NCBI Taxonomy" id="1123380"/>
    <lineage>
        <taxon>Bacteria</taxon>
        <taxon>Thermotogati</taxon>
        <taxon>Thermotogota</taxon>
        <taxon>Thermotogae</taxon>
        <taxon>Thermotogales</taxon>
        <taxon>Fervidobacteriaceae</taxon>
        <taxon>Thermosipho</taxon>
    </lineage>
</organism>
<dbReference type="OrthoDB" id="37405at2"/>
<dbReference type="Gene3D" id="1.20.1260.10">
    <property type="match status" value="1"/>
</dbReference>
<dbReference type="InterPro" id="IPR003251">
    <property type="entry name" value="Rr_diiron-bd_dom"/>
</dbReference>
<accession>A0A1M5RQA4</accession>
<dbReference type="GO" id="GO:0016491">
    <property type="term" value="F:oxidoreductase activity"/>
    <property type="evidence" value="ECO:0007669"/>
    <property type="project" value="InterPro"/>
</dbReference>
<dbReference type="Pfam" id="PF02915">
    <property type="entry name" value="Rubrerythrin"/>
    <property type="match status" value="1"/>
</dbReference>
<name>A0A1M5RQA4_9BACT</name>
<dbReference type="CDD" id="cd01045">
    <property type="entry name" value="Ferritin_like_AB"/>
    <property type="match status" value="1"/>
</dbReference>
<feature type="coiled-coil region" evidence="1">
    <location>
        <begin position="32"/>
        <end position="60"/>
    </location>
</feature>
<sequence>MTINELMGIALKIEGVGYSYYSNLSKKSPEKIRTLFEELANEEREHSRIFEELLKQYEEKSIGMLNEEEVGYATTYAQEIIFPKLNDENIPSNLKEALKRAIEVEKDSIIFYTNIKALIPSLEVLNKIIEEERLHLKKLTLKLNDEDAFDMFSEGSMI</sequence>
<dbReference type="SUPFAM" id="SSF47240">
    <property type="entry name" value="Ferritin-like"/>
    <property type="match status" value="1"/>
</dbReference>
<evidence type="ECO:0000313" key="4">
    <source>
        <dbReference type="Proteomes" id="UP000242592"/>
    </source>
</evidence>